<dbReference type="PROSITE" id="PS51462">
    <property type="entry name" value="NUDIX"/>
    <property type="match status" value="1"/>
</dbReference>
<evidence type="ECO:0000259" key="3">
    <source>
        <dbReference type="PROSITE" id="PS51462"/>
    </source>
</evidence>
<reference evidence="4 5" key="1">
    <citation type="submission" date="2016-10" db="EMBL/GenBank/DDBJ databases">
        <authorList>
            <person name="de Groot N.N."/>
        </authorList>
    </citation>
    <scope>NUCLEOTIDE SEQUENCE [LARGE SCALE GENOMIC DNA]</scope>
    <source>
        <strain evidence="4 5">CGMCC 4.3491</strain>
    </source>
</reference>
<dbReference type="InterPro" id="IPR015797">
    <property type="entry name" value="NUDIX_hydrolase-like_dom_sf"/>
</dbReference>
<organism evidence="4 5">
    <name type="scientific">Herbiconiux ginsengi</name>
    <dbReference type="NCBI Taxonomy" id="381665"/>
    <lineage>
        <taxon>Bacteria</taxon>
        <taxon>Bacillati</taxon>
        <taxon>Actinomycetota</taxon>
        <taxon>Actinomycetes</taxon>
        <taxon>Micrococcales</taxon>
        <taxon>Microbacteriaceae</taxon>
        <taxon>Herbiconiux</taxon>
    </lineage>
</organism>
<dbReference type="SUPFAM" id="SSF55811">
    <property type="entry name" value="Nudix"/>
    <property type="match status" value="1"/>
</dbReference>
<evidence type="ECO:0000313" key="5">
    <source>
        <dbReference type="Proteomes" id="UP000198891"/>
    </source>
</evidence>
<name>A0A1H3N3G5_9MICO</name>
<dbReference type="PANTHER" id="PTHR43046:SF16">
    <property type="entry name" value="ADP-RIBOSE PYROPHOSPHATASE YJHB-RELATED"/>
    <property type="match status" value="1"/>
</dbReference>
<dbReference type="Proteomes" id="UP000198891">
    <property type="component" value="Unassembled WGS sequence"/>
</dbReference>
<dbReference type="InterPro" id="IPR020084">
    <property type="entry name" value="NUDIX_hydrolase_CS"/>
</dbReference>
<gene>
    <name evidence="4" type="ORF">SAMN05216554_1673</name>
</gene>
<comment type="cofactor">
    <cofactor evidence="1">
        <name>Mg(2+)</name>
        <dbReference type="ChEBI" id="CHEBI:18420"/>
    </cofactor>
</comment>
<dbReference type="CDD" id="cd18879">
    <property type="entry name" value="NUDIX_Hydrolase"/>
    <property type="match status" value="1"/>
</dbReference>
<keyword evidence="5" id="KW-1185">Reference proteome</keyword>
<proteinExistence type="predicted"/>
<evidence type="ECO:0000256" key="2">
    <source>
        <dbReference type="ARBA" id="ARBA00022801"/>
    </source>
</evidence>
<dbReference type="RefSeq" id="WP_092551268.1">
    <property type="nucleotide sequence ID" value="NZ_FNPZ01000001.1"/>
</dbReference>
<sequence>MPTPDFVLALREKIGHAPLWLTGITAVVTRGDDLLLVRRSDTGAWTPVTGIVDPGEEPAVAAAREVLEEADVVAHPVHLAWVHTIPMVTYPNGDQSQYLDLTFRMRYESGDPFPADGENTEARWFAPADLPEMSPDMRARIRYALDEERATRFES</sequence>
<dbReference type="AlphaFoldDB" id="A0A1H3N3G5"/>
<dbReference type="OrthoDB" id="9814308at2"/>
<evidence type="ECO:0000256" key="1">
    <source>
        <dbReference type="ARBA" id="ARBA00001946"/>
    </source>
</evidence>
<accession>A0A1H3N3G5</accession>
<protein>
    <submittedName>
        <fullName evidence="4">ADP-ribose pyrophosphatase YjhB, NUDIX family</fullName>
    </submittedName>
</protein>
<evidence type="ECO:0000313" key="4">
    <source>
        <dbReference type="EMBL" id="SDY83294.1"/>
    </source>
</evidence>
<dbReference type="PANTHER" id="PTHR43046">
    <property type="entry name" value="GDP-MANNOSE MANNOSYL HYDROLASE"/>
    <property type="match status" value="1"/>
</dbReference>
<dbReference type="PROSITE" id="PS00893">
    <property type="entry name" value="NUDIX_BOX"/>
    <property type="match status" value="1"/>
</dbReference>
<dbReference type="STRING" id="381665.SAMN05216554_1673"/>
<dbReference type="Pfam" id="PF00293">
    <property type="entry name" value="NUDIX"/>
    <property type="match status" value="1"/>
</dbReference>
<dbReference type="InterPro" id="IPR000086">
    <property type="entry name" value="NUDIX_hydrolase_dom"/>
</dbReference>
<dbReference type="GO" id="GO:0016787">
    <property type="term" value="F:hydrolase activity"/>
    <property type="evidence" value="ECO:0007669"/>
    <property type="project" value="UniProtKB-KW"/>
</dbReference>
<dbReference type="Gene3D" id="3.90.79.10">
    <property type="entry name" value="Nucleoside Triphosphate Pyrophosphohydrolase"/>
    <property type="match status" value="1"/>
</dbReference>
<dbReference type="EMBL" id="FNPZ01000001">
    <property type="protein sequence ID" value="SDY83294.1"/>
    <property type="molecule type" value="Genomic_DNA"/>
</dbReference>
<keyword evidence="2" id="KW-0378">Hydrolase</keyword>
<feature type="domain" description="Nudix hydrolase" evidence="3">
    <location>
        <begin position="19"/>
        <end position="149"/>
    </location>
</feature>